<dbReference type="OrthoDB" id="2441133at2759"/>
<organism evidence="2 3">
    <name type="scientific">Racocetra fulgida</name>
    <dbReference type="NCBI Taxonomy" id="60492"/>
    <lineage>
        <taxon>Eukaryota</taxon>
        <taxon>Fungi</taxon>
        <taxon>Fungi incertae sedis</taxon>
        <taxon>Mucoromycota</taxon>
        <taxon>Glomeromycotina</taxon>
        <taxon>Glomeromycetes</taxon>
        <taxon>Diversisporales</taxon>
        <taxon>Gigasporaceae</taxon>
        <taxon>Racocetra</taxon>
    </lineage>
</organism>
<dbReference type="AlphaFoldDB" id="A0A9N9C270"/>
<feature type="region of interest" description="Disordered" evidence="1">
    <location>
        <begin position="1"/>
        <end position="48"/>
    </location>
</feature>
<feature type="non-terminal residue" evidence="2">
    <location>
        <position position="278"/>
    </location>
</feature>
<feature type="compositionally biased region" description="Acidic residues" evidence="1">
    <location>
        <begin position="16"/>
        <end position="27"/>
    </location>
</feature>
<proteinExistence type="predicted"/>
<protein>
    <submittedName>
        <fullName evidence="2">17688_t:CDS:1</fullName>
    </submittedName>
</protein>
<name>A0A9N9C270_9GLOM</name>
<evidence type="ECO:0000313" key="3">
    <source>
        <dbReference type="Proteomes" id="UP000789396"/>
    </source>
</evidence>
<dbReference type="EMBL" id="CAJVPZ010007350">
    <property type="protein sequence ID" value="CAG8585141.1"/>
    <property type="molecule type" value="Genomic_DNA"/>
</dbReference>
<evidence type="ECO:0000313" key="2">
    <source>
        <dbReference type="EMBL" id="CAG8585141.1"/>
    </source>
</evidence>
<feature type="compositionally biased region" description="Low complexity" evidence="1">
    <location>
        <begin position="30"/>
        <end position="43"/>
    </location>
</feature>
<sequence>MNIQNSENFVDKDLEFDSEPDNNDNTEEIGSSSKSSNNQKTTGLPKKKKKRKLIAKAWQYFSLVGSSAICQVEIVEDRKTKKCGRIYDHSNSNSTTTMNYHITQEHDIVLQKGEVKIIRFNQILALEMDEEIDSKKGEDDEEIDVSTIKILRNISDITSVLLLKKGKENQKDDSENEDDNTLYAPPPPPDLDQIEKNFKIPATLLDPQTKKIPAFTNREREKAREKLKNEFENLQHLNFTDNYQPEQQTSTPISTEIMQNPFFEGIFGAQSQDTPLDE</sequence>
<comment type="caution">
    <text evidence="2">The sequence shown here is derived from an EMBL/GenBank/DDBJ whole genome shotgun (WGS) entry which is preliminary data.</text>
</comment>
<dbReference type="SMART" id="SM00614">
    <property type="entry name" value="ZnF_BED"/>
    <property type="match status" value="1"/>
</dbReference>
<evidence type="ECO:0000256" key="1">
    <source>
        <dbReference type="SAM" id="MobiDB-lite"/>
    </source>
</evidence>
<gene>
    <name evidence="2" type="ORF">RFULGI_LOCUS6008</name>
</gene>
<dbReference type="Proteomes" id="UP000789396">
    <property type="component" value="Unassembled WGS sequence"/>
</dbReference>
<feature type="region of interest" description="Disordered" evidence="1">
    <location>
        <begin position="167"/>
        <end position="187"/>
    </location>
</feature>
<keyword evidence="3" id="KW-1185">Reference proteome</keyword>
<accession>A0A9N9C270</accession>
<reference evidence="2" key="1">
    <citation type="submission" date="2021-06" db="EMBL/GenBank/DDBJ databases">
        <authorList>
            <person name="Kallberg Y."/>
            <person name="Tangrot J."/>
            <person name="Rosling A."/>
        </authorList>
    </citation>
    <scope>NUCLEOTIDE SEQUENCE</scope>
    <source>
        <strain evidence="2">IN212</strain>
    </source>
</reference>